<evidence type="ECO:0000256" key="1">
    <source>
        <dbReference type="SAM" id="MobiDB-lite"/>
    </source>
</evidence>
<accession>A0A3R7QNB0</accession>
<dbReference type="OrthoDB" id="6366589at2759"/>
<dbReference type="Proteomes" id="UP000283509">
    <property type="component" value="Unassembled WGS sequence"/>
</dbReference>
<gene>
    <name evidence="3" type="ORF">C7M84_008660</name>
</gene>
<dbReference type="EMBL" id="QCYY01002088">
    <property type="protein sequence ID" value="ROT72934.1"/>
    <property type="molecule type" value="Genomic_DNA"/>
</dbReference>
<dbReference type="AlphaFoldDB" id="A0A3R7QNB0"/>
<comment type="caution">
    <text evidence="3">The sequence shown here is derived from an EMBL/GenBank/DDBJ whole genome shotgun (WGS) entry which is preliminary data.</text>
</comment>
<feature type="transmembrane region" description="Helical" evidence="2">
    <location>
        <begin position="30"/>
        <end position="52"/>
    </location>
</feature>
<keyword evidence="2" id="KW-0812">Transmembrane</keyword>
<sequence length="285" mass="30895">MSGATDTTPQEVNTEQVVPAWKSRLFSWKVAGAVLAFLVVLGWIFIIVVLILEEKWQLVLVAWLLLYSAAHFCYWYCKRHSLITLHRQIRLRVLTHMRSGESGAKSEDCPPTYDEVMKTEAPPPAYFMVVTETMKPQSSPASSSSPAAPTYVWTTDNKQTMGDSQASVMEYCEQPPEYNSPKHSMSSSMAPAVHGEPLAFTTAAAISAAAAAVSPFRNATAEPVEDPIRGPIVRHLRAATLATLEVSSNEELTTEASAASAPGASTDSGEAFDQVQGPSSRQCTV</sequence>
<name>A0A3R7QNB0_PENVA</name>
<evidence type="ECO:0000256" key="2">
    <source>
        <dbReference type="SAM" id="Phobius"/>
    </source>
</evidence>
<feature type="transmembrane region" description="Helical" evidence="2">
    <location>
        <begin position="58"/>
        <end position="77"/>
    </location>
</feature>
<reference evidence="3 4" key="1">
    <citation type="submission" date="2018-04" db="EMBL/GenBank/DDBJ databases">
        <authorList>
            <person name="Zhang X."/>
            <person name="Yuan J."/>
            <person name="Li F."/>
            <person name="Xiang J."/>
        </authorList>
    </citation>
    <scope>NUCLEOTIDE SEQUENCE [LARGE SCALE GENOMIC DNA]</scope>
    <source>
        <tissue evidence="3">Muscle</tissue>
    </source>
</reference>
<keyword evidence="2" id="KW-0472">Membrane</keyword>
<feature type="region of interest" description="Disordered" evidence="1">
    <location>
        <begin position="248"/>
        <end position="285"/>
    </location>
</feature>
<keyword evidence="4" id="KW-1185">Reference proteome</keyword>
<proteinExistence type="predicted"/>
<keyword evidence="2" id="KW-1133">Transmembrane helix</keyword>
<reference evidence="3 4" key="2">
    <citation type="submission" date="2019-01" db="EMBL/GenBank/DDBJ databases">
        <title>The decoding of complex shrimp genome reveals the adaptation for benthos swimmer, frequently molting mechanism and breeding impact on genome.</title>
        <authorList>
            <person name="Sun Y."/>
            <person name="Gao Y."/>
            <person name="Yu Y."/>
        </authorList>
    </citation>
    <scope>NUCLEOTIDE SEQUENCE [LARGE SCALE GENOMIC DNA]</scope>
    <source>
        <tissue evidence="3">Muscle</tissue>
    </source>
</reference>
<evidence type="ECO:0000313" key="3">
    <source>
        <dbReference type="EMBL" id="ROT72934.1"/>
    </source>
</evidence>
<protein>
    <submittedName>
        <fullName evidence="3">Uncharacterized protein</fullName>
    </submittedName>
</protein>
<evidence type="ECO:0000313" key="4">
    <source>
        <dbReference type="Proteomes" id="UP000283509"/>
    </source>
</evidence>
<organism evidence="3 4">
    <name type="scientific">Penaeus vannamei</name>
    <name type="common">Whiteleg shrimp</name>
    <name type="synonym">Litopenaeus vannamei</name>
    <dbReference type="NCBI Taxonomy" id="6689"/>
    <lineage>
        <taxon>Eukaryota</taxon>
        <taxon>Metazoa</taxon>
        <taxon>Ecdysozoa</taxon>
        <taxon>Arthropoda</taxon>
        <taxon>Crustacea</taxon>
        <taxon>Multicrustacea</taxon>
        <taxon>Malacostraca</taxon>
        <taxon>Eumalacostraca</taxon>
        <taxon>Eucarida</taxon>
        <taxon>Decapoda</taxon>
        <taxon>Dendrobranchiata</taxon>
        <taxon>Penaeoidea</taxon>
        <taxon>Penaeidae</taxon>
        <taxon>Penaeus</taxon>
    </lineage>
</organism>
<feature type="compositionally biased region" description="Polar residues" evidence="1">
    <location>
        <begin position="276"/>
        <end position="285"/>
    </location>
</feature>
<feature type="compositionally biased region" description="Low complexity" evidence="1">
    <location>
        <begin position="248"/>
        <end position="261"/>
    </location>
</feature>